<comment type="subcellular location">
    <subcellularLocation>
        <location evidence="2">Golgi apparatus</location>
    </subcellularLocation>
    <subcellularLocation>
        <location evidence="1">Membrane</location>
        <topology evidence="1">Multi-pass membrane protein</topology>
    </subcellularLocation>
</comment>
<evidence type="ECO:0000256" key="1">
    <source>
        <dbReference type="ARBA" id="ARBA00004141"/>
    </source>
</evidence>
<feature type="transmembrane region" description="Helical" evidence="9">
    <location>
        <begin position="26"/>
        <end position="45"/>
    </location>
</feature>
<dbReference type="PANTHER" id="PTHR10766">
    <property type="entry name" value="TRANSMEMBRANE 9 SUPERFAMILY PROTEIN"/>
    <property type="match status" value="1"/>
</dbReference>
<proteinExistence type="inferred from homology"/>
<name>A0AA35W7U8_GEOBA</name>
<evidence type="ECO:0000256" key="7">
    <source>
        <dbReference type="ARBA" id="ARBA00023034"/>
    </source>
</evidence>
<reference evidence="10" key="1">
    <citation type="submission" date="2023-03" db="EMBL/GenBank/DDBJ databases">
        <authorList>
            <person name="Steffen K."/>
            <person name="Cardenas P."/>
        </authorList>
    </citation>
    <scope>NUCLEOTIDE SEQUENCE</scope>
</reference>
<dbReference type="PANTHER" id="PTHR10766:SF55">
    <property type="entry name" value="TRANSMEMBRANE 9 SUPERFAMILY MEMBER 4"/>
    <property type="match status" value="1"/>
</dbReference>
<evidence type="ECO:0000256" key="4">
    <source>
        <dbReference type="ARBA" id="ARBA00022692"/>
    </source>
</evidence>
<organism evidence="10 11">
    <name type="scientific">Geodia barretti</name>
    <name type="common">Barrett's horny sponge</name>
    <dbReference type="NCBI Taxonomy" id="519541"/>
    <lineage>
        <taxon>Eukaryota</taxon>
        <taxon>Metazoa</taxon>
        <taxon>Porifera</taxon>
        <taxon>Demospongiae</taxon>
        <taxon>Heteroscleromorpha</taxon>
        <taxon>Tetractinellida</taxon>
        <taxon>Astrophorina</taxon>
        <taxon>Geodiidae</taxon>
        <taxon>Geodia</taxon>
    </lineage>
</organism>
<dbReference type="AlphaFoldDB" id="A0AA35W7U8"/>
<feature type="chain" id="PRO_5041487547" description="Transmembrane 9 superfamily member" evidence="9">
    <location>
        <begin position="21"/>
        <end position="156"/>
    </location>
</feature>
<evidence type="ECO:0000256" key="9">
    <source>
        <dbReference type="RuleBase" id="RU363079"/>
    </source>
</evidence>
<dbReference type="GO" id="GO:0005794">
    <property type="term" value="C:Golgi apparatus"/>
    <property type="evidence" value="ECO:0007669"/>
    <property type="project" value="UniProtKB-SubCell"/>
</dbReference>
<evidence type="ECO:0000256" key="5">
    <source>
        <dbReference type="ARBA" id="ARBA00022729"/>
    </source>
</evidence>
<feature type="transmembrane region" description="Helical" evidence="9">
    <location>
        <begin position="57"/>
        <end position="81"/>
    </location>
</feature>
<dbReference type="InterPro" id="IPR004240">
    <property type="entry name" value="EMP70"/>
</dbReference>
<keyword evidence="5 9" id="KW-0732">Signal</keyword>
<comment type="caution">
    <text evidence="9">Lacks conserved residue(s) required for the propagation of feature annotation.</text>
</comment>
<gene>
    <name evidence="10" type="ORF">GBAR_LOCUS3027</name>
</gene>
<keyword evidence="8 9" id="KW-0472">Membrane</keyword>
<dbReference type="Proteomes" id="UP001174909">
    <property type="component" value="Unassembled WGS sequence"/>
</dbReference>
<evidence type="ECO:0000256" key="3">
    <source>
        <dbReference type="ARBA" id="ARBA00005227"/>
    </source>
</evidence>
<sequence>MILIIIVFAMFGMLSPASRGALMTAAIVLFMFMGAAASYHAARLYKTLKGSDWKKGALLTATLYPSTFFGMGFFLNFFIWGEHSSGAVPFTTMLALLCMWFGISFPLVFGGSYFGFRKQPYEHPVRTNQIPRQIPEQVWYLHPVFAGHRPNCWQVP</sequence>
<evidence type="ECO:0000313" key="10">
    <source>
        <dbReference type="EMBL" id="CAI8000798.1"/>
    </source>
</evidence>
<keyword evidence="6 9" id="KW-1133">Transmembrane helix</keyword>
<keyword evidence="4 9" id="KW-0812">Transmembrane</keyword>
<comment type="similarity">
    <text evidence="3 9">Belongs to the nonaspanin (TM9SF) (TC 9.A.2) family.</text>
</comment>
<comment type="caution">
    <text evidence="10">The sequence shown here is derived from an EMBL/GenBank/DDBJ whole genome shotgun (WGS) entry which is preliminary data.</text>
</comment>
<dbReference type="EMBL" id="CASHTH010000419">
    <property type="protein sequence ID" value="CAI8000798.1"/>
    <property type="molecule type" value="Genomic_DNA"/>
</dbReference>
<evidence type="ECO:0000256" key="6">
    <source>
        <dbReference type="ARBA" id="ARBA00022989"/>
    </source>
</evidence>
<dbReference type="GO" id="GO:0072657">
    <property type="term" value="P:protein localization to membrane"/>
    <property type="evidence" value="ECO:0007669"/>
    <property type="project" value="TreeGrafter"/>
</dbReference>
<evidence type="ECO:0000313" key="11">
    <source>
        <dbReference type="Proteomes" id="UP001174909"/>
    </source>
</evidence>
<dbReference type="Pfam" id="PF02990">
    <property type="entry name" value="EMP70"/>
    <property type="match status" value="1"/>
</dbReference>
<keyword evidence="7" id="KW-0333">Golgi apparatus</keyword>
<feature type="signal peptide" evidence="9">
    <location>
        <begin position="1"/>
        <end position="20"/>
    </location>
</feature>
<keyword evidence="11" id="KW-1185">Reference proteome</keyword>
<feature type="transmembrane region" description="Helical" evidence="9">
    <location>
        <begin position="93"/>
        <end position="116"/>
    </location>
</feature>
<evidence type="ECO:0000256" key="8">
    <source>
        <dbReference type="ARBA" id="ARBA00023136"/>
    </source>
</evidence>
<dbReference type="GO" id="GO:0016020">
    <property type="term" value="C:membrane"/>
    <property type="evidence" value="ECO:0007669"/>
    <property type="project" value="UniProtKB-SubCell"/>
</dbReference>
<protein>
    <recommendedName>
        <fullName evidence="9">Transmembrane 9 superfamily member</fullName>
    </recommendedName>
</protein>
<accession>A0AA35W7U8</accession>
<evidence type="ECO:0000256" key="2">
    <source>
        <dbReference type="ARBA" id="ARBA00004555"/>
    </source>
</evidence>